<dbReference type="InterPro" id="IPR001789">
    <property type="entry name" value="Sig_transdc_resp-reg_receiver"/>
</dbReference>
<dbReference type="CDD" id="cd17535">
    <property type="entry name" value="REC_NarL-like"/>
    <property type="match status" value="1"/>
</dbReference>
<gene>
    <name evidence="4" type="ORF">A3860_17755</name>
</gene>
<dbReference type="EMBL" id="LVYD01000024">
    <property type="protein sequence ID" value="OQP65510.1"/>
    <property type="molecule type" value="Genomic_DNA"/>
</dbReference>
<dbReference type="PANTHER" id="PTHR44591">
    <property type="entry name" value="STRESS RESPONSE REGULATOR PROTEIN 1"/>
    <property type="match status" value="1"/>
</dbReference>
<evidence type="ECO:0000256" key="1">
    <source>
        <dbReference type="ARBA" id="ARBA00022553"/>
    </source>
</evidence>
<dbReference type="STRING" id="1703345.A3860_17755"/>
<dbReference type="SMART" id="SM00448">
    <property type="entry name" value="REC"/>
    <property type="match status" value="1"/>
</dbReference>
<dbReference type="Proteomes" id="UP000192796">
    <property type="component" value="Unassembled WGS sequence"/>
</dbReference>
<dbReference type="InterPro" id="IPR011006">
    <property type="entry name" value="CheY-like_superfamily"/>
</dbReference>
<protein>
    <recommendedName>
        <fullName evidence="3">Response regulatory domain-containing protein</fullName>
    </recommendedName>
</protein>
<comment type="caution">
    <text evidence="4">The sequence shown here is derived from an EMBL/GenBank/DDBJ whole genome shotgun (WGS) entry which is preliminary data.</text>
</comment>
<keyword evidence="1 2" id="KW-0597">Phosphoprotein</keyword>
<dbReference type="InterPro" id="IPR058245">
    <property type="entry name" value="NreC/VraR/RcsB-like_REC"/>
</dbReference>
<dbReference type="OrthoDB" id="9797341at2"/>
<evidence type="ECO:0000259" key="3">
    <source>
        <dbReference type="PROSITE" id="PS50110"/>
    </source>
</evidence>
<sequence>MNTNIKIAVVDDHKGVRRSLKTLLEIKNFKVIIEADNGRSLLEQLNVSSEIPHLCILDVNMPEMNGFDTAKALKKDWQTIKIIGFSSDVDSKDKMLMMGADAFLSKDCEAEELYQLIKELT</sequence>
<dbReference type="GO" id="GO:0000160">
    <property type="term" value="P:phosphorelay signal transduction system"/>
    <property type="evidence" value="ECO:0007669"/>
    <property type="project" value="InterPro"/>
</dbReference>
<evidence type="ECO:0000313" key="4">
    <source>
        <dbReference type="EMBL" id="OQP65510.1"/>
    </source>
</evidence>
<dbReference type="PROSITE" id="PS50110">
    <property type="entry name" value="RESPONSE_REGULATORY"/>
    <property type="match status" value="1"/>
</dbReference>
<dbReference type="RefSeq" id="WP_081146391.1">
    <property type="nucleotide sequence ID" value="NZ_LVYD01000024.1"/>
</dbReference>
<dbReference type="AlphaFoldDB" id="A0A1V9G4L6"/>
<proteinExistence type="predicted"/>
<accession>A0A1V9G4L6</accession>
<reference evidence="4 5" key="1">
    <citation type="submission" date="2016-03" db="EMBL/GenBank/DDBJ databases">
        <title>Niastella vici sp. nov., isolated from farmland soil.</title>
        <authorList>
            <person name="Chen L."/>
            <person name="Wang D."/>
            <person name="Yang S."/>
            <person name="Wang G."/>
        </authorList>
    </citation>
    <scope>NUCLEOTIDE SEQUENCE [LARGE SCALE GENOMIC DNA]</scope>
    <source>
        <strain evidence="4 5">DJ57</strain>
    </source>
</reference>
<evidence type="ECO:0000313" key="5">
    <source>
        <dbReference type="Proteomes" id="UP000192796"/>
    </source>
</evidence>
<feature type="modified residue" description="4-aspartylphosphate" evidence="2">
    <location>
        <position position="58"/>
    </location>
</feature>
<dbReference type="Gene3D" id="3.40.50.2300">
    <property type="match status" value="1"/>
</dbReference>
<dbReference type="Pfam" id="PF00072">
    <property type="entry name" value="Response_reg"/>
    <property type="match status" value="1"/>
</dbReference>
<feature type="domain" description="Response regulatory" evidence="3">
    <location>
        <begin position="6"/>
        <end position="121"/>
    </location>
</feature>
<dbReference type="PANTHER" id="PTHR44591:SF3">
    <property type="entry name" value="RESPONSE REGULATORY DOMAIN-CONTAINING PROTEIN"/>
    <property type="match status" value="1"/>
</dbReference>
<dbReference type="SUPFAM" id="SSF52172">
    <property type="entry name" value="CheY-like"/>
    <property type="match status" value="1"/>
</dbReference>
<name>A0A1V9G4L6_9BACT</name>
<organism evidence="4 5">
    <name type="scientific">Niastella vici</name>
    <dbReference type="NCBI Taxonomy" id="1703345"/>
    <lineage>
        <taxon>Bacteria</taxon>
        <taxon>Pseudomonadati</taxon>
        <taxon>Bacteroidota</taxon>
        <taxon>Chitinophagia</taxon>
        <taxon>Chitinophagales</taxon>
        <taxon>Chitinophagaceae</taxon>
        <taxon>Niastella</taxon>
    </lineage>
</organism>
<evidence type="ECO:0000256" key="2">
    <source>
        <dbReference type="PROSITE-ProRule" id="PRU00169"/>
    </source>
</evidence>
<dbReference type="InterPro" id="IPR050595">
    <property type="entry name" value="Bact_response_regulator"/>
</dbReference>
<keyword evidence="5" id="KW-1185">Reference proteome</keyword>